<evidence type="ECO:0000313" key="5">
    <source>
        <dbReference type="EMBL" id="KAJ4777826.1"/>
    </source>
</evidence>
<accession>A0AAV8EFG6</accession>
<dbReference type="FunFam" id="1.25.40.20:FF:000461">
    <property type="entry name" value="Ankyrin repeat domain-containing protein, chloroplastic"/>
    <property type="match status" value="1"/>
</dbReference>
<comment type="caution">
    <text evidence="5">The sequence shown here is derived from an EMBL/GenBank/DDBJ whole genome shotgun (WGS) entry which is preliminary data.</text>
</comment>
<evidence type="ECO:0000256" key="1">
    <source>
        <dbReference type="ARBA" id="ARBA00022737"/>
    </source>
</evidence>
<feature type="repeat" description="ANK" evidence="3">
    <location>
        <begin position="345"/>
        <end position="377"/>
    </location>
</feature>
<organism evidence="5 6">
    <name type="scientific">Rhynchospora pubera</name>
    <dbReference type="NCBI Taxonomy" id="906938"/>
    <lineage>
        <taxon>Eukaryota</taxon>
        <taxon>Viridiplantae</taxon>
        <taxon>Streptophyta</taxon>
        <taxon>Embryophyta</taxon>
        <taxon>Tracheophyta</taxon>
        <taxon>Spermatophyta</taxon>
        <taxon>Magnoliopsida</taxon>
        <taxon>Liliopsida</taxon>
        <taxon>Poales</taxon>
        <taxon>Cyperaceae</taxon>
        <taxon>Cyperoideae</taxon>
        <taxon>Rhynchosporeae</taxon>
        <taxon>Rhynchospora</taxon>
    </lineage>
</organism>
<reference evidence="5" key="1">
    <citation type="submission" date="2022-08" db="EMBL/GenBank/DDBJ databases">
        <authorList>
            <person name="Marques A."/>
        </authorList>
    </citation>
    <scope>NUCLEOTIDE SEQUENCE</scope>
    <source>
        <strain evidence="5">RhyPub2mFocal</strain>
        <tissue evidence="5">Leaves</tissue>
    </source>
</reference>
<keyword evidence="1" id="KW-0677">Repeat</keyword>
<keyword evidence="6" id="KW-1185">Reference proteome</keyword>
<protein>
    <submittedName>
        <fullName evidence="5">Ankyrin repeat protein</fullName>
    </submittedName>
</protein>
<dbReference type="InterPro" id="IPR002110">
    <property type="entry name" value="Ankyrin_rpt"/>
</dbReference>
<evidence type="ECO:0000313" key="6">
    <source>
        <dbReference type="Proteomes" id="UP001140206"/>
    </source>
</evidence>
<dbReference type="Gene3D" id="1.25.40.20">
    <property type="entry name" value="Ankyrin repeat-containing domain"/>
    <property type="match status" value="2"/>
</dbReference>
<feature type="repeat" description="ANK" evidence="3">
    <location>
        <begin position="378"/>
        <end position="410"/>
    </location>
</feature>
<dbReference type="PANTHER" id="PTHR24203">
    <property type="entry name" value="ANKYRIN REPEAT FAMILY PROTEIN"/>
    <property type="match status" value="1"/>
</dbReference>
<dbReference type="AlphaFoldDB" id="A0AAV8EFG6"/>
<evidence type="ECO:0000256" key="4">
    <source>
        <dbReference type="SAM" id="MobiDB-lite"/>
    </source>
</evidence>
<feature type="repeat" description="ANK" evidence="3">
    <location>
        <begin position="312"/>
        <end position="344"/>
    </location>
</feature>
<sequence length="447" mass="50520">MALIQIQTTTISFPAAPFASRRRTSAPFLPVLRLSSSSSFPSFPYPFSQPLQNPKPPFQPNPLPEAEDDDDVIIGDCLVFEEGAFEQPVDSFTDLKPNSTMESTDRRKKTKKKKKKKQPVVSEPEPQDLVPDKWKQAVEEINMTKKERRKIAYELKFGSRVERRKPPPLPDIEEYRAYREMNLPQFKPVVVDEPKQFAPEKVEEMVPPEPGSRVAPKNPRLEIGGGTLDDISDFFGSRDYVPMDKDSDSKPGGRQKLFTNEEKALLNRRVPDLSVAVSRKWLPLHILAASGEFYLLDKILRYTVDINAVDKDGLTAIHRAILCKKQAIVNYLLRNSANPFIRDNEGATLMHYAVHTASSETIKILLLYNVDINLSDHDGWTPLHLAVQAQRTDIVKLLLIKGADQSIKNNDGLTPLQLCLYSGHNVRIFELIKLLKGFPLVKKSPSS</sequence>
<name>A0AAV8EFG6_9POAL</name>
<evidence type="ECO:0000256" key="2">
    <source>
        <dbReference type="ARBA" id="ARBA00023043"/>
    </source>
</evidence>
<dbReference type="EMBL" id="JAMFTS010000003">
    <property type="protein sequence ID" value="KAJ4777826.1"/>
    <property type="molecule type" value="Genomic_DNA"/>
</dbReference>
<gene>
    <name evidence="5" type="ORF">LUZ62_062083</name>
</gene>
<dbReference type="PROSITE" id="PS50088">
    <property type="entry name" value="ANK_REPEAT"/>
    <property type="match status" value="3"/>
</dbReference>
<evidence type="ECO:0000256" key="3">
    <source>
        <dbReference type="PROSITE-ProRule" id="PRU00023"/>
    </source>
</evidence>
<keyword evidence="2 3" id="KW-0040">ANK repeat</keyword>
<feature type="compositionally biased region" description="Pro residues" evidence="4">
    <location>
        <begin position="53"/>
        <end position="63"/>
    </location>
</feature>
<dbReference type="SUPFAM" id="SSF48403">
    <property type="entry name" value="Ankyrin repeat"/>
    <property type="match status" value="1"/>
</dbReference>
<dbReference type="InterPro" id="IPR036770">
    <property type="entry name" value="Ankyrin_rpt-contain_sf"/>
</dbReference>
<dbReference type="PANTHER" id="PTHR24203:SF86">
    <property type="entry name" value="PROTEASOME 26S SUBUNIT, NON-ATPASE 10"/>
    <property type="match status" value="1"/>
</dbReference>
<dbReference type="PROSITE" id="PS50297">
    <property type="entry name" value="ANK_REP_REGION"/>
    <property type="match status" value="2"/>
</dbReference>
<feature type="region of interest" description="Disordered" evidence="4">
    <location>
        <begin position="45"/>
        <end position="67"/>
    </location>
</feature>
<dbReference type="Proteomes" id="UP001140206">
    <property type="component" value="Chromosome 3"/>
</dbReference>
<dbReference type="SMART" id="SM00248">
    <property type="entry name" value="ANK"/>
    <property type="match status" value="5"/>
</dbReference>
<dbReference type="Pfam" id="PF12796">
    <property type="entry name" value="Ank_2"/>
    <property type="match status" value="2"/>
</dbReference>
<feature type="region of interest" description="Disordered" evidence="4">
    <location>
        <begin position="89"/>
        <end position="130"/>
    </location>
</feature>
<proteinExistence type="predicted"/>
<feature type="compositionally biased region" description="Basic residues" evidence="4">
    <location>
        <begin position="106"/>
        <end position="118"/>
    </location>
</feature>
<feature type="region of interest" description="Disordered" evidence="4">
    <location>
        <begin position="200"/>
        <end position="220"/>
    </location>
</feature>